<accession>A0ABW2BRQ5</accession>
<comment type="caution">
    <text evidence="3">The sequence shown here is derived from an EMBL/GenBank/DDBJ whole genome shotgun (WGS) entry which is preliminary data.</text>
</comment>
<evidence type="ECO:0000313" key="3">
    <source>
        <dbReference type="EMBL" id="MFC6865707.1"/>
    </source>
</evidence>
<sequence>MTRIAFALGATVLLLFLTGMAGSPVRADPERQQDTAQPPADLTEMLRLDVTSMTPRIVTARARTLTITVTITNISNRPIDSLRARLHLGSKQTDRDTLTEALTAGSPMNYQLTPFIDVGPRLEPQQQRTFTLKVGLRDARTGLEFPETGIYPLLINVNGKPEDGLEARLAASHLLLPVLSMPGGEGGTNGVASGTSAPATSILWPIASTPRVVDDPLGDGLVLADDTLAEEMRPGGRLDALVRAAESVRDDERLFSSLCFVIDPELVATASAMTRGYQVRTGPGLSEGSGSADAEAWLADLRTLVADACVMPTPYARADISLLAGSSPDLATLAASRDGVIKDVLGVTPRDGALAIESELSEQALDAVSKAGKNLLIGGMDGQRAAVPTTVTTGDSEHTVIPANELVTLALRPGVARGDTTANATVAADDPTIATQNGLATIAFRARDGDSAPLLIAPPWEWSVPHDELIWLLRGIGDFARDGTLLPVAPSAMFGADTNGTTRPAQQGSLDPRGSREVTADIAAIDATVADVTSAMTEATTMQVDPADLLLPVREGLLRATSHALPNRAQVARAAVADADNQLNDLLDEVSITEPDRTISLASGSSPIPVSIRNDLPVEITVRVMLSSTSGLRPDDISDQKLAPESAVNLRVPAEALRAGRFTVDVSLSTPGGTPLSSPTRFQLASTEYGVVTVIVTAAAGGALLLLAGRRIHRRLRSNGAERG</sequence>
<evidence type="ECO:0000256" key="2">
    <source>
        <dbReference type="SAM" id="Phobius"/>
    </source>
</evidence>
<evidence type="ECO:0000313" key="4">
    <source>
        <dbReference type="Proteomes" id="UP001596337"/>
    </source>
</evidence>
<organism evidence="3 4">
    <name type="scientific">Haloechinothrix salitolerans</name>
    <dbReference type="NCBI Taxonomy" id="926830"/>
    <lineage>
        <taxon>Bacteria</taxon>
        <taxon>Bacillati</taxon>
        <taxon>Actinomycetota</taxon>
        <taxon>Actinomycetes</taxon>
        <taxon>Pseudonocardiales</taxon>
        <taxon>Pseudonocardiaceae</taxon>
        <taxon>Haloechinothrix</taxon>
    </lineage>
</organism>
<evidence type="ECO:0000256" key="1">
    <source>
        <dbReference type="SAM" id="MobiDB-lite"/>
    </source>
</evidence>
<keyword evidence="4" id="KW-1185">Reference proteome</keyword>
<dbReference type="EMBL" id="JBHSXX010000001">
    <property type="protein sequence ID" value="MFC6865707.1"/>
    <property type="molecule type" value="Genomic_DNA"/>
</dbReference>
<feature type="compositionally biased region" description="Polar residues" evidence="1">
    <location>
        <begin position="498"/>
        <end position="509"/>
    </location>
</feature>
<dbReference type="InterPro" id="IPR046112">
    <property type="entry name" value="DUF6049"/>
</dbReference>
<keyword evidence="2" id="KW-0812">Transmembrane</keyword>
<dbReference type="RefSeq" id="WP_345392292.1">
    <property type="nucleotide sequence ID" value="NZ_BAABLA010000007.1"/>
</dbReference>
<name>A0ABW2BRQ5_9PSEU</name>
<feature type="transmembrane region" description="Helical" evidence="2">
    <location>
        <begin position="689"/>
        <end position="708"/>
    </location>
</feature>
<feature type="region of interest" description="Disordered" evidence="1">
    <location>
        <begin position="496"/>
        <end position="515"/>
    </location>
</feature>
<reference evidence="4" key="1">
    <citation type="journal article" date="2019" name="Int. J. Syst. Evol. Microbiol.">
        <title>The Global Catalogue of Microorganisms (GCM) 10K type strain sequencing project: providing services to taxonomists for standard genome sequencing and annotation.</title>
        <authorList>
            <consortium name="The Broad Institute Genomics Platform"/>
            <consortium name="The Broad Institute Genome Sequencing Center for Infectious Disease"/>
            <person name="Wu L."/>
            <person name="Ma J."/>
        </authorList>
    </citation>
    <scope>NUCLEOTIDE SEQUENCE [LARGE SCALE GENOMIC DNA]</scope>
    <source>
        <strain evidence="4">KCTC 32255</strain>
    </source>
</reference>
<keyword evidence="2" id="KW-1133">Transmembrane helix</keyword>
<gene>
    <name evidence="3" type="ORF">ACFQGD_00955</name>
</gene>
<protein>
    <submittedName>
        <fullName evidence="3">DUF6049 family protein</fullName>
    </submittedName>
</protein>
<keyword evidence="2" id="KW-0472">Membrane</keyword>
<dbReference type="Pfam" id="PF19516">
    <property type="entry name" value="DUF6049"/>
    <property type="match status" value="1"/>
</dbReference>
<proteinExistence type="predicted"/>
<dbReference type="Proteomes" id="UP001596337">
    <property type="component" value="Unassembled WGS sequence"/>
</dbReference>